<dbReference type="RefSeq" id="WP_343774766.1">
    <property type="nucleotide sequence ID" value="NZ_BAAADV010000007.1"/>
</dbReference>
<gene>
    <name evidence="2" type="ORF">GCM10009020_28920</name>
</gene>
<protein>
    <recommendedName>
        <fullName evidence="4">ATP-binding protein</fullName>
    </recommendedName>
</protein>
<dbReference type="Pfam" id="PF13589">
    <property type="entry name" value="HATPase_c_3"/>
    <property type="match status" value="1"/>
</dbReference>
<accession>A0AAV3TBV7</accession>
<evidence type="ECO:0000313" key="3">
    <source>
        <dbReference type="Proteomes" id="UP001500420"/>
    </source>
</evidence>
<comment type="caution">
    <text evidence="2">The sequence shown here is derived from an EMBL/GenBank/DDBJ whole genome shotgun (WGS) entry which is preliminary data.</text>
</comment>
<dbReference type="EMBL" id="BAAADV010000007">
    <property type="protein sequence ID" value="GAA0678767.1"/>
    <property type="molecule type" value="Genomic_DNA"/>
</dbReference>
<name>A0AAV3TBV7_9EURY</name>
<sequence length="541" mass="62275">MSSGSQRIVSDSGFIDSVRDFGLTTKDAVKELVDNSFDAEAENIWITIDERDDGEMFLIVEDDGDGIPRDDMANSLSFGGRLPWRQDTTGKYGFGLPASACCQSARTEVYSKFVDGDDEFHYNYIDTEELKQSGIQLPDTTIEELPDEEYDLELDEDVDSGTVVVMSKLIRPQYSTIDGMERNIRQDLAEFHRTFLANGKNIYVNGVEIEYSDPLMMMEGSNAVEECGMSEDYGIVDPIVYEGEDGEELEVEITLAKLPLESIIEQGVEDEYNIGRSTQGFYLLRDGRQIGGGRSLQLYTKTNRYNYFRGEIRFPSELDEKFGVQTNKSRFSLDPDLREKLKERLEGILTSLGKEIQKERKDVRADLNKEDVGKESTSERIANNTLGRLRPSGYTPSEEDLEEQESEKQRKIEEIEESDLDEDEKQRRIESIRERFERDRYINKSVEVLGSGNFYEMTHKGSQMDVTLNRDHPFYQQVYQEAELENPELQVYLDLIVYTLAQTEDMFYTNDEVRRFYSSQRREWSSVMASFLEDAADELDD</sequence>
<evidence type="ECO:0000256" key="1">
    <source>
        <dbReference type="SAM" id="MobiDB-lite"/>
    </source>
</evidence>
<keyword evidence="3" id="KW-1185">Reference proteome</keyword>
<reference evidence="2 3" key="1">
    <citation type="journal article" date="2019" name="Int. J. Syst. Evol. Microbiol.">
        <title>The Global Catalogue of Microorganisms (GCM) 10K type strain sequencing project: providing services to taxonomists for standard genome sequencing and annotation.</title>
        <authorList>
            <consortium name="The Broad Institute Genomics Platform"/>
            <consortium name="The Broad Institute Genome Sequencing Center for Infectious Disease"/>
            <person name="Wu L."/>
            <person name="Ma J."/>
        </authorList>
    </citation>
    <scope>NUCLEOTIDE SEQUENCE [LARGE SCALE GENOMIC DNA]</scope>
    <source>
        <strain evidence="2 3">JCM 16328</strain>
    </source>
</reference>
<feature type="compositionally biased region" description="Basic and acidic residues" evidence="1">
    <location>
        <begin position="367"/>
        <end position="378"/>
    </location>
</feature>
<dbReference type="Proteomes" id="UP001500420">
    <property type="component" value="Unassembled WGS sequence"/>
</dbReference>
<organism evidence="2 3">
    <name type="scientific">Natronoarchaeum mannanilyticum</name>
    <dbReference type="NCBI Taxonomy" id="926360"/>
    <lineage>
        <taxon>Archaea</taxon>
        <taxon>Methanobacteriati</taxon>
        <taxon>Methanobacteriota</taxon>
        <taxon>Stenosarchaea group</taxon>
        <taxon>Halobacteria</taxon>
        <taxon>Halobacteriales</taxon>
        <taxon>Natronoarchaeaceae</taxon>
    </lineage>
</organism>
<dbReference type="InterPro" id="IPR036890">
    <property type="entry name" value="HATPase_C_sf"/>
</dbReference>
<dbReference type="SUPFAM" id="SSF55874">
    <property type="entry name" value="ATPase domain of HSP90 chaperone/DNA topoisomerase II/histidine kinase"/>
    <property type="match status" value="1"/>
</dbReference>
<evidence type="ECO:0000313" key="2">
    <source>
        <dbReference type="EMBL" id="GAA0678767.1"/>
    </source>
</evidence>
<feature type="region of interest" description="Disordered" evidence="1">
    <location>
        <begin position="367"/>
        <end position="423"/>
    </location>
</feature>
<evidence type="ECO:0008006" key="4">
    <source>
        <dbReference type="Google" id="ProtNLM"/>
    </source>
</evidence>
<feature type="compositionally biased region" description="Acidic residues" evidence="1">
    <location>
        <begin position="414"/>
        <end position="423"/>
    </location>
</feature>
<dbReference type="AlphaFoldDB" id="A0AAV3TBV7"/>
<dbReference type="Gene3D" id="3.30.565.10">
    <property type="entry name" value="Histidine kinase-like ATPase, C-terminal domain"/>
    <property type="match status" value="1"/>
</dbReference>
<proteinExistence type="predicted"/>